<proteinExistence type="predicted"/>
<feature type="transmembrane region" description="Helical" evidence="2">
    <location>
        <begin position="117"/>
        <end position="143"/>
    </location>
</feature>
<feature type="transmembrane region" description="Helical" evidence="2">
    <location>
        <begin position="269"/>
        <end position="291"/>
    </location>
</feature>
<keyword evidence="2" id="KW-0472">Membrane</keyword>
<feature type="region of interest" description="Disordered" evidence="1">
    <location>
        <begin position="295"/>
        <end position="314"/>
    </location>
</feature>
<accession>A0A8K0T9T7</accession>
<feature type="transmembrane region" description="Helical" evidence="2">
    <location>
        <begin position="59"/>
        <end position="83"/>
    </location>
</feature>
<evidence type="ECO:0000256" key="2">
    <source>
        <dbReference type="SAM" id="Phobius"/>
    </source>
</evidence>
<feature type="transmembrane region" description="Helical" evidence="2">
    <location>
        <begin position="155"/>
        <end position="172"/>
    </location>
</feature>
<keyword evidence="4" id="KW-1185">Reference proteome</keyword>
<evidence type="ECO:0000256" key="1">
    <source>
        <dbReference type="SAM" id="MobiDB-lite"/>
    </source>
</evidence>
<evidence type="ECO:0000313" key="3">
    <source>
        <dbReference type="EMBL" id="KAH7349417.1"/>
    </source>
</evidence>
<sequence>MRPLPSSLLFNIISSQVVDPSSSTSPHRLPHRSFHSVFSSCNTQLSLSKMRPVPPPGRLVRAAAAFIFIIVNFCLFVASAVAWSNHKYLCVTEWADLLAWGLGPADVPTVFCGVVRWYTYALLVGVSIIGFFLGGGIVCAAVFESKDHKKGTCTATFAFLFLLLLTIVIGWTPPLSPSPSTTVACSPSPHHHVKPHHVNPLHNRANDENAVKLAHHKKKKSMEQMLWDEPDLIVDSARLVSGVHVGFHRITGAFLLDVQHHDDIGSTKAAVLLAHLTFLLGVILAVLDLLVPETKREKGAHGGNGKRDSVSSEM</sequence>
<keyword evidence="2" id="KW-1133">Transmembrane helix</keyword>
<dbReference type="AlphaFoldDB" id="A0A8K0T9T7"/>
<protein>
    <submittedName>
        <fullName evidence="3">Uncharacterized protein</fullName>
    </submittedName>
</protein>
<dbReference type="Proteomes" id="UP000813385">
    <property type="component" value="Unassembled WGS sequence"/>
</dbReference>
<evidence type="ECO:0000313" key="4">
    <source>
        <dbReference type="Proteomes" id="UP000813385"/>
    </source>
</evidence>
<comment type="caution">
    <text evidence="3">The sequence shown here is derived from an EMBL/GenBank/DDBJ whole genome shotgun (WGS) entry which is preliminary data.</text>
</comment>
<dbReference type="EMBL" id="JAGPXD010000006">
    <property type="protein sequence ID" value="KAH7349417.1"/>
    <property type="molecule type" value="Genomic_DNA"/>
</dbReference>
<organism evidence="3 4">
    <name type="scientific">Plectosphaerella cucumerina</name>
    <dbReference type="NCBI Taxonomy" id="40658"/>
    <lineage>
        <taxon>Eukaryota</taxon>
        <taxon>Fungi</taxon>
        <taxon>Dikarya</taxon>
        <taxon>Ascomycota</taxon>
        <taxon>Pezizomycotina</taxon>
        <taxon>Sordariomycetes</taxon>
        <taxon>Hypocreomycetidae</taxon>
        <taxon>Glomerellales</taxon>
        <taxon>Plectosphaerellaceae</taxon>
        <taxon>Plectosphaerella</taxon>
    </lineage>
</organism>
<feature type="region of interest" description="Disordered" evidence="1">
    <location>
        <begin position="182"/>
        <end position="201"/>
    </location>
</feature>
<gene>
    <name evidence="3" type="ORF">B0T11DRAFT_130803</name>
</gene>
<name>A0A8K0T9T7_9PEZI</name>
<feature type="compositionally biased region" description="Basic residues" evidence="1">
    <location>
        <begin position="189"/>
        <end position="199"/>
    </location>
</feature>
<reference evidence="3" key="1">
    <citation type="journal article" date="2021" name="Nat. Commun.">
        <title>Genetic determinants of endophytism in the Arabidopsis root mycobiome.</title>
        <authorList>
            <person name="Mesny F."/>
            <person name="Miyauchi S."/>
            <person name="Thiergart T."/>
            <person name="Pickel B."/>
            <person name="Atanasova L."/>
            <person name="Karlsson M."/>
            <person name="Huettel B."/>
            <person name="Barry K.W."/>
            <person name="Haridas S."/>
            <person name="Chen C."/>
            <person name="Bauer D."/>
            <person name="Andreopoulos W."/>
            <person name="Pangilinan J."/>
            <person name="LaButti K."/>
            <person name="Riley R."/>
            <person name="Lipzen A."/>
            <person name="Clum A."/>
            <person name="Drula E."/>
            <person name="Henrissat B."/>
            <person name="Kohler A."/>
            <person name="Grigoriev I.V."/>
            <person name="Martin F.M."/>
            <person name="Hacquard S."/>
        </authorList>
    </citation>
    <scope>NUCLEOTIDE SEQUENCE</scope>
    <source>
        <strain evidence="3">MPI-CAGE-AT-0016</strain>
    </source>
</reference>
<keyword evidence="2" id="KW-0812">Transmembrane</keyword>